<dbReference type="Gene3D" id="1.20.1260.60">
    <property type="entry name" value="Vacuolar protein sorting-associated protein Ist1"/>
    <property type="match status" value="1"/>
</dbReference>
<dbReference type="GO" id="GO:0015031">
    <property type="term" value="P:protein transport"/>
    <property type="evidence" value="ECO:0007669"/>
    <property type="project" value="InterPro"/>
</dbReference>
<name>A0A1J6IA02_NICAT</name>
<evidence type="ECO:0000313" key="4">
    <source>
        <dbReference type="Proteomes" id="UP000187609"/>
    </source>
</evidence>
<dbReference type="Pfam" id="PF03398">
    <property type="entry name" value="Ist1"/>
    <property type="match status" value="1"/>
</dbReference>
<evidence type="ECO:0000256" key="1">
    <source>
        <dbReference type="ARBA" id="ARBA00005536"/>
    </source>
</evidence>
<feature type="region of interest" description="Disordered" evidence="2">
    <location>
        <begin position="318"/>
        <end position="367"/>
    </location>
</feature>
<dbReference type="SMR" id="A0A1J6IA02"/>
<dbReference type="STRING" id="49451.A0A1J6IA02"/>
<dbReference type="PANTHER" id="PTHR12161">
    <property type="entry name" value="IST1 FAMILY MEMBER"/>
    <property type="match status" value="1"/>
</dbReference>
<evidence type="ECO:0008006" key="5">
    <source>
        <dbReference type="Google" id="ProtNLM"/>
    </source>
</evidence>
<sequence>MGKKLDALLGRNFKTARFKATANLAISRLAVLKNQRQARCSIARSDVVQLLNLGHHERALLRVEQVIKEQNMLDVFVMVEGYCLLLVERINLLEHEKVCPEELKEAISSLIYAASRCGEFPELQELRVIFTSRFGKEFTARAVELRNNCGVNPKMIQKLSTRMPSLEHRTKVLMEIASENNIVLQIEEAVLETTEEKKDTVKRQDQHEGDLSSKSGEYRYEGRIPVLPQDVDHEVGRKYKDVADAAQAAFESAAYAAAAARAAVELSRSESRDPDDPNSPTQKPRNVSNYREDLKSEFRAGEEKNNKEMNVGDVVEKIQPTQNYGFHSEANKLPDGDEEEELKERTFKEQFKRSVSASSSDSADDILDDKVIRPGHGVIYDEIDDVGKKSSNTLLKSPKNEVFGSEKSNSKDVSIEGAGRNSWYFTDNEISPGYQAGNEKEVEGFTKQGAENLDINKTPISVRTRRNYHW</sequence>
<feature type="region of interest" description="Disordered" evidence="2">
    <location>
        <begin position="266"/>
        <end position="291"/>
    </location>
</feature>
<dbReference type="GO" id="GO:0006979">
    <property type="term" value="P:response to oxidative stress"/>
    <property type="evidence" value="ECO:0007669"/>
    <property type="project" value="EnsemblPlants"/>
</dbReference>
<evidence type="ECO:0000313" key="3">
    <source>
        <dbReference type="EMBL" id="OIS95770.1"/>
    </source>
</evidence>
<dbReference type="AlphaFoldDB" id="A0A1J6IA02"/>
<feature type="compositionally biased region" description="Basic and acidic residues" evidence="2">
    <location>
        <begin position="195"/>
        <end position="222"/>
    </location>
</feature>
<dbReference type="Proteomes" id="UP000187609">
    <property type="component" value="Unassembled WGS sequence"/>
</dbReference>
<proteinExistence type="inferred from homology"/>
<gene>
    <name evidence="3" type="ORF">A4A49_01351</name>
</gene>
<organism evidence="3 4">
    <name type="scientific">Nicotiana attenuata</name>
    <name type="common">Coyote tobacco</name>
    <dbReference type="NCBI Taxonomy" id="49451"/>
    <lineage>
        <taxon>Eukaryota</taxon>
        <taxon>Viridiplantae</taxon>
        <taxon>Streptophyta</taxon>
        <taxon>Embryophyta</taxon>
        <taxon>Tracheophyta</taxon>
        <taxon>Spermatophyta</taxon>
        <taxon>Magnoliopsida</taxon>
        <taxon>eudicotyledons</taxon>
        <taxon>Gunneridae</taxon>
        <taxon>Pentapetalae</taxon>
        <taxon>asterids</taxon>
        <taxon>lamiids</taxon>
        <taxon>Solanales</taxon>
        <taxon>Solanaceae</taxon>
        <taxon>Nicotianoideae</taxon>
        <taxon>Nicotianeae</taxon>
        <taxon>Nicotiana</taxon>
    </lineage>
</organism>
<dbReference type="EMBL" id="MJEQ01037194">
    <property type="protein sequence ID" value="OIS95770.1"/>
    <property type="molecule type" value="Genomic_DNA"/>
</dbReference>
<keyword evidence="4" id="KW-1185">Reference proteome</keyword>
<dbReference type="InterPro" id="IPR005061">
    <property type="entry name" value="Ist1"/>
</dbReference>
<reference evidence="3" key="1">
    <citation type="submission" date="2016-11" db="EMBL/GenBank/DDBJ databases">
        <title>The genome of Nicotiana attenuata.</title>
        <authorList>
            <person name="Xu S."/>
            <person name="Brockmoeller T."/>
            <person name="Gaquerel E."/>
            <person name="Navarro A."/>
            <person name="Kuhl H."/>
            <person name="Gase K."/>
            <person name="Ling Z."/>
            <person name="Zhou W."/>
            <person name="Kreitzer C."/>
            <person name="Stanke M."/>
            <person name="Tang H."/>
            <person name="Lyons E."/>
            <person name="Pandey P."/>
            <person name="Pandey S.P."/>
            <person name="Timmermann B."/>
            <person name="Baldwin I.T."/>
        </authorList>
    </citation>
    <scope>NUCLEOTIDE SEQUENCE [LARGE SCALE GENOMIC DNA]</scope>
    <source>
        <strain evidence="3">UT</strain>
    </source>
</reference>
<evidence type="ECO:0000256" key="2">
    <source>
        <dbReference type="SAM" id="MobiDB-lite"/>
    </source>
</evidence>
<protein>
    <recommendedName>
        <fullName evidence="5">IST1-like protein</fullName>
    </recommendedName>
</protein>
<feature type="compositionally biased region" description="Polar residues" evidence="2">
    <location>
        <begin position="278"/>
        <end position="289"/>
    </location>
</feature>
<comment type="caution">
    <text evidence="3">The sequence shown here is derived from an EMBL/GenBank/DDBJ whole genome shotgun (WGS) entry which is preliminary data.</text>
</comment>
<dbReference type="InterPro" id="IPR042277">
    <property type="entry name" value="IST1-like"/>
</dbReference>
<comment type="similarity">
    <text evidence="1">Belongs to the IST1 family.</text>
</comment>
<feature type="compositionally biased region" description="Basic and acidic residues" evidence="2">
    <location>
        <begin position="342"/>
        <end position="352"/>
    </location>
</feature>
<dbReference type="PANTHER" id="PTHR12161:SF83">
    <property type="entry name" value="IST1-LIKE PROTEIN"/>
    <property type="match status" value="1"/>
</dbReference>
<dbReference type="OrthoDB" id="29853at2759"/>
<accession>A0A1J6IA02</accession>
<feature type="region of interest" description="Disordered" evidence="2">
    <location>
        <begin position="195"/>
        <end position="223"/>
    </location>
</feature>
<dbReference type="OMA" id="MVEGYCL"/>
<dbReference type="KEGG" id="nau:109235243"/>
<dbReference type="FunFam" id="1.20.1260.60:FF:000002">
    <property type="entry name" value="Vacuolar protein sorting-associated protein IST1"/>
    <property type="match status" value="1"/>
</dbReference>
<dbReference type="Gramene" id="OIS95770">
    <property type="protein sequence ID" value="OIS95770"/>
    <property type="gene ID" value="A4A49_01351"/>
</dbReference>